<dbReference type="KEGG" id="gvi:glr1159"/>
<dbReference type="PhylomeDB" id="Q7NLG5"/>
<dbReference type="InterPro" id="IPR041916">
    <property type="entry name" value="Anti_sigma_zinc_sf"/>
</dbReference>
<dbReference type="STRING" id="251221.gene:10758638"/>
<evidence type="ECO:0000313" key="12">
    <source>
        <dbReference type="Proteomes" id="UP000000557"/>
    </source>
</evidence>
<dbReference type="Proteomes" id="UP000000557">
    <property type="component" value="Chromosome"/>
</dbReference>
<evidence type="ECO:0000259" key="10">
    <source>
        <dbReference type="Pfam" id="PF10099"/>
    </source>
</evidence>
<evidence type="ECO:0000256" key="6">
    <source>
        <dbReference type="ARBA" id="ARBA00023136"/>
    </source>
</evidence>
<dbReference type="EMBL" id="BA000045">
    <property type="protein sequence ID" value="BAC89100.1"/>
    <property type="molecule type" value="Genomic_DNA"/>
</dbReference>
<dbReference type="HOGENOM" id="CLU_075802_3_0_3"/>
<feature type="domain" description="Anti-sigma K factor RskA C-terminal" evidence="10">
    <location>
        <begin position="93"/>
        <end position="229"/>
    </location>
</feature>
<dbReference type="OrthoDB" id="421181at2"/>
<evidence type="ECO:0000256" key="8">
    <source>
        <dbReference type="ARBA" id="ARBA00030803"/>
    </source>
</evidence>
<name>Q7NLG5_GLOVI</name>
<evidence type="ECO:0000256" key="1">
    <source>
        <dbReference type="ARBA" id="ARBA00004167"/>
    </source>
</evidence>
<keyword evidence="6 9" id="KW-0472">Membrane</keyword>
<dbReference type="AlphaFoldDB" id="Q7NLG5"/>
<evidence type="ECO:0000256" key="2">
    <source>
        <dbReference type="ARBA" id="ARBA00004236"/>
    </source>
</evidence>
<comment type="subcellular location">
    <subcellularLocation>
        <location evidence="2">Cell membrane</location>
    </subcellularLocation>
    <subcellularLocation>
        <location evidence="1">Membrane</location>
        <topology evidence="1">Single-pass membrane protein</topology>
    </subcellularLocation>
</comment>
<feature type="transmembrane region" description="Helical" evidence="9">
    <location>
        <begin position="88"/>
        <end position="109"/>
    </location>
</feature>
<keyword evidence="4 9" id="KW-0812">Transmembrane</keyword>
<dbReference type="InParanoid" id="Q7NLG5"/>
<dbReference type="InterPro" id="IPR051474">
    <property type="entry name" value="Anti-sigma-K/W_factor"/>
</dbReference>
<keyword evidence="5 9" id="KW-1133">Transmembrane helix</keyword>
<gene>
    <name evidence="11" type="ordered locus">glr1159</name>
</gene>
<dbReference type="GO" id="GO:0016989">
    <property type="term" value="F:sigma factor antagonist activity"/>
    <property type="evidence" value="ECO:0000318"/>
    <property type="project" value="GO_Central"/>
</dbReference>
<dbReference type="PANTHER" id="PTHR37461:SF1">
    <property type="entry name" value="ANTI-SIGMA-K FACTOR RSKA"/>
    <property type="match status" value="1"/>
</dbReference>
<accession>Q7NLG5</accession>
<keyword evidence="3" id="KW-1003">Cell membrane</keyword>
<dbReference type="InterPro" id="IPR018764">
    <property type="entry name" value="RskA_C"/>
</dbReference>
<reference evidence="11 12" key="1">
    <citation type="journal article" date="2003" name="DNA Res.">
        <title>Complete genome structure of Gloeobacter violaceus PCC 7421, a cyanobacterium that lacks thylakoids.</title>
        <authorList>
            <person name="Nakamura Y."/>
            <person name="Kaneko T."/>
            <person name="Sato S."/>
            <person name="Mimuro M."/>
            <person name="Miyashita H."/>
            <person name="Tsuchiya T."/>
            <person name="Sasamoto S."/>
            <person name="Watanabe A."/>
            <person name="Kawashima K."/>
            <person name="Kishida Y."/>
            <person name="Kiyokawa C."/>
            <person name="Kohara M."/>
            <person name="Matsumoto M."/>
            <person name="Matsuno A."/>
            <person name="Nakazaki N."/>
            <person name="Shimpo S."/>
            <person name="Takeuchi C."/>
            <person name="Yamada M."/>
            <person name="Tabata S."/>
        </authorList>
    </citation>
    <scope>NUCLEOTIDE SEQUENCE [LARGE SCALE GENOMIC DNA]</scope>
    <source>
        <strain evidence="12">ATCC 29082 / PCC 7421</strain>
    </source>
</reference>
<proteinExistence type="predicted"/>
<dbReference type="RefSeq" id="WP_011141159.1">
    <property type="nucleotide sequence ID" value="NC_005125.1"/>
</dbReference>
<dbReference type="GO" id="GO:0006417">
    <property type="term" value="P:regulation of translation"/>
    <property type="evidence" value="ECO:0000318"/>
    <property type="project" value="GO_Central"/>
</dbReference>
<dbReference type="GO" id="GO:0005886">
    <property type="term" value="C:plasma membrane"/>
    <property type="evidence" value="ECO:0007669"/>
    <property type="project" value="UniProtKB-SubCell"/>
</dbReference>
<evidence type="ECO:0000313" key="11">
    <source>
        <dbReference type="EMBL" id="BAC89100.1"/>
    </source>
</evidence>
<evidence type="ECO:0000256" key="5">
    <source>
        <dbReference type="ARBA" id="ARBA00022989"/>
    </source>
</evidence>
<dbReference type="PANTHER" id="PTHR37461">
    <property type="entry name" value="ANTI-SIGMA-K FACTOR RSKA"/>
    <property type="match status" value="1"/>
</dbReference>
<evidence type="ECO:0000256" key="4">
    <source>
        <dbReference type="ARBA" id="ARBA00022692"/>
    </source>
</evidence>
<sequence length="241" mass="26496">MNRQPDDWEEMMAGYVLGDLSDEERRTFETWLAKNPEARAELARLQETFSLLPYALPEDNNPAAALRNRILEASNERPAAGRRARPGWLSWAAAAVAAALVVTLGFDSWQLRAQLDQSRQEVGRYRDLVSMLRQDTTRLVSLRGMDTARSASGNILITPDTPEVVVTLSNLPMPARGEVYRLWAVVDGRKVACGEFMPGEAGSVYVKLPLNGNLLTAPLVVTREPGNASQSVGPMVMTSSI</sequence>
<evidence type="ECO:0000256" key="9">
    <source>
        <dbReference type="SAM" id="Phobius"/>
    </source>
</evidence>
<dbReference type="eggNOG" id="COG5343">
    <property type="taxonomic scope" value="Bacteria"/>
</dbReference>
<evidence type="ECO:0000256" key="7">
    <source>
        <dbReference type="ARBA" id="ARBA00029829"/>
    </source>
</evidence>
<protein>
    <recommendedName>
        <fullName evidence="8">Regulator of SigK</fullName>
    </recommendedName>
    <alternativeName>
        <fullName evidence="7">Sigma-K anti-sigma factor RskA</fullName>
    </alternativeName>
</protein>
<keyword evidence="12" id="KW-1185">Reference proteome</keyword>
<organism evidence="11 12">
    <name type="scientific">Gloeobacter violaceus (strain ATCC 29082 / PCC 7421)</name>
    <dbReference type="NCBI Taxonomy" id="251221"/>
    <lineage>
        <taxon>Bacteria</taxon>
        <taxon>Bacillati</taxon>
        <taxon>Cyanobacteriota</taxon>
        <taxon>Cyanophyceae</taxon>
        <taxon>Gloeobacterales</taxon>
        <taxon>Gloeobacteraceae</taxon>
        <taxon>Gloeobacter</taxon>
    </lineage>
</organism>
<reference evidence="11 12" key="2">
    <citation type="journal article" date="2003" name="DNA Res.">
        <title>Complete genome structure of Gloeobacter violaceus PCC 7421, a cyanobacterium that lacks thylakoids (supplement).</title>
        <authorList>
            <person name="Nakamura Y."/>
            <person name="Kaneko T."/>
            <person name="Sato S."/>
            <person name="Mimuro M."/>
            <person name="Miyashita H."/>
            <person name="Tsuchiya T."/>
            <person name="Sasamoto S."/>
            <person name="Watanabe A."/>
            <person name="Kawashima K."/>
            <person name="Kishida Y."/>
            <person name="Kiyokawa C."/>
            <person name="Kohara M."/>
            <person name="Matsumoto M."/>
            <person name="Matsuno A."/>
            <person name="Nakazaki N."/>
            <person name="Shimpo S."/>
            <person name="Takeuchi C."/>
            <person name="Yamada M."/>
            <person name="Tabata S."/>
        </authorList>
    </citation>
    <scope>NUCLEOTIDE SEQUENCE [LARGE SCALE GENOMIC DNA]</scope>
    <source>
        <strain evidence="12">ATCC 29082 / PCC 7421</strain>
    </source>
</reference>
<evidence type="ECO:0000256" key="3">
    <source>
        <dbReference type="ARBA" id="ARBA00022475"/>
    </source>
</evidence>
<dbReference type="Gene3D" id="1.10.10.1320">
    <property type="entry name" value="Anti-sigma factor, zinc-finger domain"/>
    <property type="match status" value="1"/>
</dbReference>
<dbReference type="Pfam" id="PF10099">
    <property type="entry name" value="RskA_C"/>
    <property type="match status" value="1"/>
</dbReference>
<dbReference type="EnsemblBacteria" id="BAC89100">
    <property type="protein sequence ID" value="BAC89100"/>
    <property type="gene ID" value="BAC89100"/>
</dbReference>